<dbReference type="GO" id="GO:0000422">
    <property type="term" value="P:autophagy of mitochondrion"/>
    <property type="evidence" value="ECO:0007669"/>
    <property type="project" value="EnsemblFungi"/>
</dbReference>
<keyword evidence="2" id="KW-0653">Protein transport</keyword>
<protein>
    <submittedName>
        <fullName evidence="4">Uncharacterized protein</fullName>
    </submittedName>
</protein>
<dbReference type="GO" id="GO:0019777">
    <property type="term" value="F:Atg12 transferase activity"/>
    <property type="evidence" value="ECO:0007669"/>
    <property type="project" value="EnsemblFungi"/>
</dbReference>
<proteinExistence type="predicted"/>
<evidence type="ECO:0000313" key="4">
    <source>
        <dbReference type="EMBL" id="CCC66857.1"/>
    </source>
</evidence>
<dbReference type="GO" id="GO:0032446">
    <property type="term" value="P:protein modification by small protein conjugation"/>
    <property type="evidence" value="ECO:0007669"/>
    <property type="project" value="EnsemblFungi"/>
</dbReference>
<dbReference type="GeneID" id="96900346"/>
<dbReference type="InterPro" id="IPR007135">
    <property type="entry name" value="Atg3/Atg10"/>
</dbReference>
<dbReference type="OrthoDB" id="4031501at2759"/>
<dbReference type="AlphaFoldDB" id="G0V5W9"/>
<sequence>MIQYDEYCKQLQKCYQELRIYDDPLCQGCNILPDELVIQLRIPKMVESLCDSRSLSNIEVRIKYSQIYQEPILLLRLWEFEYDDENDVQILKQYFPKNIKDFLSLESWVQIELDIFSNDNKFPLRSPVWYYIHPCDTSAIVGDNEEAHNDYLSRWFSVFLLNWLEIVR</sequence>
<dbReference type="GO" id="GO:0034727">
    <property type="term" value="P:piecemeal microautophagy of the nucleus"/>
    <property type="evidence" value="ECO:0007669"/>
    <property type="project" value="EnsemblFungi"/>
</dbReference>
<dbReference type="GO" id="GO:0032258">
    <property type="term" value="P:cytoplasm to vacuole targeting by the Cvt pathway"/>
    <property type="evidence" value="ECO:0007669"/>
    <property type="project" value="EnsemblFungi"/>
</dbReference>
<dbReference type="Gene3D" id="3.30.1460.50">
    <property type="match status" value="1"/>
</dbReference>
<keyword evidence="3" id="KW-0072">Autophagy</keyword>
<dbReference type="HOGENOM" id="CLU_114192_0_0_1"/>
<dbReference type="RefSeq" id="XP_003673248.1">
    <property type="nucleotide sequence ID" value="XM_003673200.1"/>
</dbReference>
<reference evidence="4 5" key="1">
    <citation type="journal article" date="2011" name="Proc. Natl. Acad. Sci. U.S.A.">
        <title>Evolutionary erosion of yeast sex chromosomes by mating-type switching accidents.</title>
        <authorList>
            <person name="Gordon J.L."/>
            <person name="Armisen D."/>
            <person name="Proux-Wera E."/>
            <person name="Oheigeartaigh S.S."/>
            <person name="Byrne K.P."/>
            <person name="Wolfe K.H."/>
        </authorList>
    </citation>
    <scope>NUCLEOTIDE SEQUENCE [LARGE SCALE GENOMIC DNA]</scope>
    <source>
        <strain evidence="5">ATCC 76901 / BCRC 22586 / CBS 4309 / NBRC 1992 / NRRL Y-12630</strain>
    </source>
</reference>
<evidence type="ECO:0000313" key="5">
    <source>
        <dbReference type="Proteomes" id="UP000001640"/>
    </source>
</evidence>
<keyword evidence="1" id="KW-0833">Ubl conjugation pathway</keyword>
<evidence type="ECO:0000256" key="1">
    <source>
        <dbReference type="ARBA" id="ARBA00022786"/>
    </source>
</evidence>
<organism evidence="4 5">
    <name type="scientific">Naumovozyma castellii</name>
    <name type="common">Yeast</name>
    <name type="synonym">Saccharomyces castellii</name>
    <dbReference type="NCBI Taxonomy" id="27288"/>
    <lineage>
        <taxon>Eukaryota</taxon>
        <taxon>Fungi</taxon>
        <taxon>Dikarya</taxon>
        <taxon>Ascomycota</taxon>
        <taxon>Saccharomycotina</taxon>
        <taxon>Saccharomycetes</taxon>
        <taxon>Saccharomycetales</taxon>
        <taxon>Saccharomycetaceae</taxon>
        <taxon>Naumovozyma</taxon>
    </lineage>
</organism>
<dbReference type="OMA" id="CDTDANV"/>
<keyword evidence="2" id="KW-0813">Transport</keyword>
<dbReference type="Proteomes" id="UP000001640">
    <property type="component" value="Chromosome 1"/>
</dbReference>
<dbReference type="KEGG" id="ncs:NCAS_0A02990"/>
<dbReference type="EMBL" id="HE576752">
    <property type="protein sequence ID" value="CCC66857.1"/>
    <property type="molecule type" value="Genomic_DNA"/>
</dbReference>
<gene>
    <name evidence="4" type="primary">NCAS0A02990</name>
    <name evidence="4" type="ordered locus">NCAS_0A02990</name>
</gene>
<accession>G0V5W9</accession>
<name>G0V5W9_NAUCA</name>
<dbReference type="InParanoid" id="G0V5W9"/>
<keyword evidence="5" id="KW-1185">Reference proteome</keyword>
<dbReference type="FunCoup" id="G0V5W9">
    <property type="interactions" value="17"/>
</dbReference>
<evidence type="ECO:0000256" key="3">
    <source>
        <dbReference type="ARBA" id="ARBA00023006"/>
    </source>
</evidence>
<evidence type="ECO:0000256" key="2">
    <source>
        <dbReference type="ARBA" id="ARBA00022927"/>
    </source>
</evidence>
<reference key="2">
    <citation type="submission" date="2011-08" db="EMBL/GenBank/DDBJ databases">
        <title>Genome sequence of Naumovozyma castellii.</title>
        <authorList>
            <person name="Gordon J.L."/>
            <person name="Armisen D."/>
            <person name="Proux-Wera E."/>
            <person name="OhEigeartaigh S.S."/>
            <person name="Byrne K.P."/>
            <person name="Wolfe K.H."/>
        </authorList>
    </citation>
    <scope>NUCLEOTIDE SEQUENCE</scope>
    <source>
        <strain>Type strain:CBS 4309</strain>
    </source>
</reference>
<dbReference type="Pfam" id="PF03987">
    <property type="entry name" value="Autophagy_act_C"/>
    <property type="match status" value="1"/>
</dbReference>
<dbReference type="eggNOG" id="ENOG502S7IG">
    <property type="taxonomic scope" value="Eukaryota"/>
</dbReference>
<dbReference type="STRING" id="1064592.G0V5W9"/>